<sequence>MAQPLFKILDKLLKLHKSLYQIAVEKTEVLKKGDLEALNNLMKNEQSHISAIQMVEKERVKLMQELLPGKKEATLQECLALFTGNEKEDLEALQEGLTQQLLELKTVNDLNQQLLEQSLQVVSLNLDLLVPNNPANYSKDEEEDMPNLSIFDSKA</sequence>
<organism evidence="3 4">
    <name type="scientific">Robertmurraya kyonggiensis</name>
    <dbReference type="NCBI Taxonomy" id="1037680"/>
    <lineage>
        <taxon>Bacteria</taxon>
        <taxon>Bacillati</taxon>
        <taxon>Bacillota</taxon>
        <taxon>Bacilli</taxon>
        <taxon>Bacillales</taxon>
        <taxon>Bacillaceae</taxon>
        <taxon>Robertmurraya</taxon>
    </lineage>
</organism>
<keyword evidence="3" id="KW-0282">Flagellum</keyword>
<dbReference type="Pfam" id="PF05130">
    <property type="entry name" value="FlgN"/>
    <property type="match status" value="1"/>
</dbReference>
<dbReference type="InterPro" id="IPR036679">
    <property type="entry name" value="FlgN-like_sf"/>
</dbReference>
<feature type="region of interest" description="Disordered" evidence="2">
    <location>
        <begin position="135"/>
        <end position="155"/>
    </location>
</feature>
<keyword evidence="1" id="KW-1005">Bacterial flagellum biogenesis</keyword>
<reference evidence="3 4" key="1">
    <citation type="journal article" date="2011" name="J. Microbiol.">
        <title>Bacillus kyonggiensis sp. nov., isolated from soil of a lettuce field.</title>
        <authorList>
            <person name="Dong K."/>
            <person name="Lee S."/>
        </authorList>
    </citation>
    <scope>NUCLEOTIDE SEQUENCE [LARGE SCALE GENOMIC DNA]</scope>
    <source>
        <strain evidence="3 4">NB22</strain>
    </source>
</reference>
<evidence type="ECO:0000256" key="1">
    <source>
        <dbReference type="ARBA" id="ARBA00022795"/>
    </source>
</evidence>
<name>A0A4U1D3X8_9BACI</name>
<gene>
    <name evidence="3" type="ORF">FA727_13320</name>
</gene>
<dbReference type="InterPro" id="IPR007809">
    <property type="entry name" value="FlgN-like"/>
</dbReference>
<evidence type="ECO:0000313" key="3">
    <source>
        <dbReference type="EMBL" id="TKC17031.1"/>
    </source>
</evidence>
<dbReference type="EMBL" id="SWBM01000002">
    <property type="protein sequence ID" value="TKC17031.1"/>
    <property type="molecule type" value="Genomic_DNA"/>
</dbReference>
<protein>
    <submittedName>
        <fullName evidence="3">Flagellar protein FlgN</fullName>
    </submittedName>
</protein>
<proteinExistence type="predicted"/>
<dbReference type="RefSeq" id="WP_136831542.1">
    <property type="nucleotide sequence ID" value="NZ_SWBM01000002.1"/>
</dbReference>
<dbReference type="Proteomes" id="UP000307756">
    <property type="component" value="Unassembled WGS sequence"/>
</dbReference>
<dbReference type="Gene3D" id="1.20.58.300">
    <property type="entry name" value="FlgN-like"/>
    <property type="match status" value="1"/>
</dbReference>
<comment type="caution">
    <text evidence="3">The sequence shown here is derived from an EMBL/GenBank/DDBJ whole genome shotgun (WGS) entry which is preliminary data.</text>
</comment>
<keyword evidence="3" id="KW-0969">Cilium</keyword>
<evidence type="ECO:0000256" key="2">
    <source>
        <dbReference type="SAM" id="MobiDB-lite"/>
    </source>
</evidence>
<dbReference type="OrthoDB" id="2381500at2"/>
<dbReference type="GO" id="GO:0044780">
    <property type="term" value="P:bacterial-type flagellum assembly"/>
    <property type="evidence" value="ECO:0007669"/>
    <property type="project" value="InterPro"/>
</dbReference>
<dbReference type="SUPFAM" id="SSF140566">
    <property type="entry name" value="FlgN-like"/>
    <property type="match status" value="1"/>
</dbReference>
<keyword evidence="4" id="KW-1185">Reference proteome</keyword>
<accession>A0A4U1D3X8</accession>
<dbReference type="AlphaFoldDB" id="A0A4U1D3X8"/>
<keyword evidence="3" id="KW-0966">Cell projection</keyword>
<evidence type="ECO:0000313" key="4">
    <source>
        <dbReference type="Proteomes" id="UP000307756"/>
    </source>
</evidence>